<name>A0A417Z9W5_9MICO</name>
<reference evidence="2 3" key="1">
    <citation type="submission" date="2018-08" db="EMBL/GenBank/DDBJ databases">
        <title>Whole genome sequence analysis of Dermacoccus abyssi bacteria isolated from Deep Mariana trench Micromonospora spp reveals genes involved in the environmental adaptation and production of secondary metabolites.</title>
        <authorList>
            <person name="Abdel-Mageed W.M."/>
            <person name="Lehri B."/>
            <person name="Nouioui I."/>
            <person name="Goodfellow I."/>
            <person name="Jaspars M."/>
            <person name="Karlyshev A."/>
        </authorList>
    </citation>
    <scope>NUCLEOTIDE SEQUENCE [LARGE SCALE GENOMIC DNA]</scope>
    <source>
        <strain evidence="2 3">MT1.1</strain>
    </source>
</reference>
<accession>A0A417Z9W5</accession>
<feature type="region of interest" description="Disordered" evidence="1">
    <location>
        <begin position="22"/>
        <end position="48"/>
    </location>
</feature>
<sequence length="152" mass="16385">MSTQDIDKETLKADLVKHLKEQAEANSEAVALESHEAQATETDEVDVDDISHEDEAGDLHAMYQETDDRQQELITTAENLDVSAKETVEPGAVVSFGDEVYLVGVAVSEFESQGRSFSGISTDAPIYDGISGKRAGDTFDLNGTTQSITSVQ</sequence>
<dbReference type="RefSeq" id="WP_118912349.1">
    <property type="nucleotide sequence ID" value="NZ_CBCRVH010000002.1"/>
</dbReference>
<dbReference type="Proteomes" id="UP000285376">
    <property type="component" value="Unassembled WGS sequence"/>
</dbReference>
<organism evidence="2 3">
    <name type="scientific">Dermacoccus abyssi</name>
    <dbReference type="NCBI Taxonomy" id="322596"/>
    <lineage>
        <taxon>Bacteria</taxon>
        <taxon>Bacillati</taxon>
        <taxon>Actinomycetota</taxon>
        <taxon>Actinomycetes</taxon>
        <taxon>Micrococcales</taxon>
        <taxon>Dermacoccaceae</taxon>
        <taxon>Dermacoccus</taxon>
    </lineage>
</organism>
<protein>
    <recommendedName>
        <fullName evidence="4">Transcription elongation factor GreA/GreB C-terminal domain-containing protein</fullName>
    </recommendedName>
</protein>
<proteinExistence type="predicted"/>
<evidence type="ECO:0000313" key="2">
    <source>
        <dbReference type="EMBL" id="RHW47450.1"/>
    </source>
</evidence>
<evidence type="ECO:0008006" key="4">
    <source>
        <dbReference type="Google" id="ProtNLM"/>
    </source>
</evidence>
<evidence type="ECO:0000256" key="1">
    <source>
        <dbReference type="SAM" id="MobiDB-lite"/>
    </source>
</evidence>
<gene>
    <name evidence="2" type="ORF">D1832_01685</name>
</gene>
<dbReference type="AlphaFoldDB" id="A0A417Z9W5"/>
<dbReference type="EMBL" id="QWLM01000002">
    <property type="protein sequence ID" value="RHW47450.1"/>
    <property type="molecule type" value="Genomic_DNA"/>
</dbReference>
<evidence type="ECO:0000313" key="3">
    <source>
        <dbReference type="Proteomes" id="UP000285376"/>
    </source>
</evidence>
<comment type="caution">
    <text evidence="2">The sequence shown here is derived from an EMBL/GenBank/DDBJ whole genome shotgun (WGS) entry which is preliminary data.</text>
</comment>